<dbReference type="PANTHER" id="PTHR33116:SF80">
    <property type="entry name" value="REVERSE TRANSCRIPTASE ZINC-BINDING DOMAIN-CONTAINING PROTEIN"/>
    <property type="match status" value="1"/>
</dbReference>
<dbReference type="EMBL" id="BAABME010011430">
    <property type="protein sequence ID" value="GAA0183749.1"/>
    <property type="molecule type" value="Genomic_DNA"/>
</dbReference>
<accession>A0AAV3RRX3</accession>
<dbReference type="Pfam" id="PF00078">
    <property type="entry name" value="RVT_1"/>
    <property type="match status" value="1"/>
</dbReference>
<feature type="domain" description="Reverse transcriptase" evidence="1">
    <location>
        <begin position="1"/>
        <end position="148"/>
    </location>
</feature>
<dbReference type="PANTHER" id="PTHR33116">
    <property type="entry name" value="REVERSE TRANSCRIPTASE ZINC-BINDING DOMAIN-CONTAINING PROTEIN-RELATED-RELATED"/>
    <property type="match status" value="1"/>
</dbReference>
<comment type="caution">
    <text evidence="2">The sequence shown here is derived from an EMBL/GenBank/DDBJ whole genome shotgun (WGS) entry which is preliminary data.</text>
</comment>
<organism evidence="2 3">
    <name type="scientific">Lithospermum erythrorhizon</name>
    <name type="common">Purple gromwell</name>
    <name type="synonym">Lithospermum officinale var. erythrorhizon</name>
    <dbReference type="NCBI Taxonomy" id="34254"/>
    <lineage>
        <taxon>Eukaryota</taxon>
        <taxon>Viridiplantae</taxon>
        <taxon>Streptophyta</taxon>
        <taxon>Embryophyta</taxon>
        <taxon>Tracheophyta</taxon>
        <taxon>Spermatophyta</taxon>
        <taxon>Magnoliopsida</taxon>
        <taxon>eudicotyledons</taxon>
        <taxon>Gunneridae</taxon>
        <taxon>Pentapetalae</taxon>
        <taxon>asterids</taxon>
        <taxon>lamiids</taxon>
        <taxon>Boraginales</taxon>
        <taxon>Boraginaceae</taxon>
        <taxon>Boraginoideae</taxon>
        <taxon>Lithospermeae</taxon>
        <taxon>Lithospermum</taxon>
    </lineage>
</organism>
<keyword evidence="3" id="KW-1185">Reference proteome</keyword>
<dbReference type="Proteomes" id="UP001454036">
    <property type="component" value="Unassembled WGS sequence"/>
</dbReference>
<evidence type="ECO:0000313" key="2">
    <source>
        <dbReference type="EMBL" id="GAA0183749.1"/>
    </source>
</evidence>
<name>A0AAV3RRX3_LITER</name>
<dbReference type="AlphaFoldDB" id="A0AAV3RRX3"/>
<protein>
    <recommendedName>
        <fullName evidence="1">Reverse transcriptase domain-containing protein</fullName>
    </recommendedName>
</protein>
<dbReference type="InterPro" id="IPR026960">
    <property type="entry name" value="RVT-Znf"/>
</dbReference>
<dbReference type="InterPro" id="IPR000477">
    <property type="entry name" value="RT_dom"/>
</dbReference>
<evidence type="ECO:0000313" key="3">
    <source>
        <dbReference type="Proteomes" id="UP001454036"/>
    </source>
</evidence>
<evidence type="ECO:0000259" key="1">
    <source>
        <dbReference type="PROSITE" id="PS50878"/>
    </source>
</evidence>
<gene>
    <name evidence="2" type="ORF">LIER_31106</name>
</gene>
<sequence>MAIFAANSPDNGVLNLDWQGVRQGDPLSPALFILAEEYLLRGLQHLHNQHPEIAYHSGCSVKVPALGFADDVLIFTSGSKSALSKVIGFLEHYQLISGQVINREKSYWVISSKASPTRCSIVQKATEKIRWKLQSWGSNFLSFGGRITLLQSVLTTLPIYFLQVMPMPAAVYNKIETIFNKFLWDGLGWCKWSKVCAPYAEGGLNMRSLSDIHQAFMQKSWMRMREGNCLWSKFMLSKYCKTHHPRLAPVHTSHSRVWKNLHKVRDEAESKLHWQLGQGLCDFWVDSWLEIGPLSLTNVISRDHLDMVRETYVDIGSPDKVIWKSSADGQYKFKSAYEEVRQQRQESALFSVIWHQNIPKKMSFLAWRLLNGWLPVDEMMTKKGISLASKCACCAQEETIKHVFFTNPIAQQLWSHFARLLSKRSNNIHSIHQVLRSWSLSVSVAGHIKQVTPIVILWALWEARNKAKHMAIPYSFARIRGRIMTLLVMNSKLQN</sequence>
<reference evidence="2 3" key="1">
    <citation type="submission" date="2024-01" db="EMBL/GenBank/DDBJ databases">
        <title>The complete chloroplast genome sequence of Lithospermum erythrorhizon: insights into the phylogenetic relationship among Boraginaceae species and the maternal lineages of purple gromwells.</title>
        <authorList>
            <person name="Okada T."/>
            <person name="Watanabe K."/>
        </authorList>
    </citation>
    <scope>NUCLEOTIDE SEQUENCE [LARGE SCALE GENOMIC DNA]</scope>
</reference>
<dbReference type="Pfam" id="PF13966">
    <property type="entry name" value="zf-RVT"/>
    <property type="match status" value="1"/>
</dbReference>
<proteinExistence type="predicted"/>
<dbReference type="PROSITE" id="PS50878">
    <property type="entry name" value="RT_POL"/>
    <property type="match status" value="1"/>
</dbReference>